<evidence type="ECO:0000256" key="8">
    <source>
        <dbReference type="ARBA" id="ARBA00022912"/>
    </source>
</evidence>
<evidence type="ECO:0000256" key="13">
    <source>
        <dbReference type="ARBA" id="ARBA00059753"/>
    </source>
</evidence>
<dbReference type="FunFam" id="3.90.190.10:FF:000056">
    <property type="entry name" value="Dual specificity phosphatase 12"/>
    <property type="match status" value="1"/>
</dbReference>
<dbReference type="GeneTree" id="ENSGT00930000151041"/>
<evidence type="ECO:0000256" key="3">
    <source>
        <dbReference type="ARBA" id="ARBA00008601"/>
    </source>
</evidence>
<feature type="domain" description="Tyrosine specific protein phosphatases" evidence="17">
    <location>
        <begin position="76"/>
        <end position="136"/>
    </location>
</feature>
<dbReference type="EC" id="3.1.3.48" evidence="4"/>
<evidence type="ECO:0000313" key="18">
    <source>
        <dbReference type="Ensembl" id="ENSXETP00000109483"/>
    </source>
</evidence>
<dbReference type="PANTHER" id="PTHR45848">
    <property type="entry name" value="DUAL SPECIFICITY PROTEIN PHOSPHATASE 12 FAMILY MEMBER"/>
    <property type="match status" value="1"/>
</dbReference>
<keyword evidence="8" id="KW-0904">Protein phosphatase</keyword>
<protein>
    <recommendedName>
        <fullName evidence="14">Dual specificity protein phosphatase 12</fullName>
        <ecNumber evidence="5">3.1.3.16</ecNumber>
        <ecNumber evidence="4">3.1.3.48</ecNumber>
    </recommendedName>
</protein>
<dbReference type="GO" id="GO:0008138">
    <property type="term" value="F:protein tyrosine/serine/threonine phosphatase activity"/>
    <property type="evidence" value="ECO:0007669"/>
    <property type="project" value="InterPro"/>
</dbReference>
<name>A0A803JND7_XENTR</name>
<dbReference type="SUPFAM" id="SSF52799">
    <property type="entry name" value="(Phosphotyrosine protein) phosphatases II"/>
    <property type="match status" value="1"/>
</dbReference>
<dbReference type="GO" id="GO:0004725">
    <property type="term" value="F:protein tyrosine phosphatase activity"/>
    <property type="evidence" value="ECO:0007669"/>
    <property type="project" value="UniProtKB-EC"/>
</dbReference>
<gene>
    <name evidence="18" type="primary">dusp12</name>
</gene>
<feature type="active site" description="Phosphocysteine intermediate" evidence="15">
    <location>
        <position position="94"/>
    </location>
</feature>
<evidence type="ECO:0000256" key="14">
    <source>
        <dbReference type="ARBA" id="ARBA00068797"/>
    </source>
</evidence>
<comment type="catalytic activity">
    <reaction evidence="10">
        <text>O-phospho-L-seryl-[protein] + H2O = L-seryl-[protein] + phosphate</text>
        <dbReference type="Rhea" id="RHEA:20629"/>
        <dbReference type="Rhea" id="RHEA-COMP:9863"/>
        <dbReference type="Rhea" id="RHEA-COMP:11604"/>
        <dbReference type="ChEBI" id="CHEBI:15377"/>
        <dbReference type="ChEBI" id="CHEBI:29999"/>
        <dbReference type="ChEBI" id="CHEBI:43474"/>
        <dbReference type="ChEBI" id="CHEBI:83421"/>
        <dbReference type="EC" id="3.1.3.16"/>
    </reaction>
</comment>
<dbReference type="GO" id="GO:0004722">
    <property type="term" value="F:protein serine/threonine phosphatase activity"/>
    <property type="evidence" value="ECO:0007669"/>
    <property type="project" value="UniProtKB-EC"/>
</dbReference>
<evidence type="ECO:0000256" key="7">
    <source>
        <dbReference type="ARBA" id="ARBA00022801"/>
    </source>
</evidence>
<dbReference type="CDD" id="cd14520">
    <property type="entry name" value="DSP_DUSP12"/>
    <property type="match status" value="1"/>
</dbReference>
<dbReference type="EC" id="3.1.3.16" evidence="5"/>
<dbReference type="Gene3D" id="3.90.190.10">
    <property type="entry name" value="Protein tyrosine phosphatase superfamily"/>
    <property type="match status" value="1"/>
</dbReference>
<keyword evidence="6" id="KW-0963">Cytoplasm</keyword>
<evidence type="ECO:0000256" key="2">
    <source>
        <dbReference type="ARBA" id="ARBA00004496"/>
    </source>
</evidence>
<keyword evidence="9" id="KW-0539">Nucleus</keyword>
<evidence type="ECO:0000256" key="4">
    <source>
        <dbReference type="ARBA" id="ARBA00013064"/>
    </source>
</evidence>
<evidence type="ECO:0000256" key="10">
    <source>
        <dbReference type="ARBA" id="ARBA00047761"/>
    </source>
</evidence>
<feature type="domain" description="Tyrosine-protein phosphatase" evidence="16">
    <location>
        <begin position="9"/>
        <end position="150"/>
    </location>
</feature>
<dbReference type="PROSITE" id="PS00383">
    <property type="entry name" value="TYR_PHOSPHATASE_1"/>
    <property type="match status" value="1"/>
</dbReference>
<evidence type="ECO:0000259" key="16">
    <source>
        <dbReference type="PROSITE" id="PS50054"/>
    </source>
</evidence>
<dbReference type="InterPro" id="IPR016130">
    <property type="entry name" value="Tyr_Pase_AS"/>
</dbReference>
<sequence>MGESFTSATMICVLPGLYLGSASDAADLQRLQEAGITHVLTVDSEVPTGLDGFITKFVHILDDASQDLLSCLPACTDFLKEALGKCGRSVLVHCHAGVSRSAAVIAAYLMHTSNLSLEDACSRLQALKSDIRMNEEFLGQLSLYETMGCDVDMTCASYKQYRLQKVTEKYPELLKLPQEVFASDPCSMAQTAEVLYRCRKCRRSLFRETSILNHALGTGAAAFAHKRPPSLQKVDSTKCTSYFVEPVQWMEEALLGVMDGQLLCPKCSSKLGSFNWYGVQCSCGRWVTPAFQIHKNRVDEAKTLHIRGIQQSDT</sequence>
<reference evidence="18" key="1">
    <citation type="journal article" date="2010" name="Science">
        <title>The genome of the Western clawed frog Xenopus tropicalis.</title>
        <authorList>
            <person name="Hellsten U."/>
            <person name="Harland R.M."/>
            <person name="Gilchrist M.J."/>
            <person name="Hendrix D."/>
            <person name="Jurka J."/>
            <person name="Kapitonov V."/>
            <person name="Ovcharenko I."/>
            <person name="Putnam N.H."/>
            <person name="Shu S."/>
            <person name="Taher L."/>
            <person name="Blitz I.L."/>
            <person name="Blumberg B."/>
            <person name="Dichmann D.S."/>
            <person name="Dubchak I."/>
            <person name="Amaya E."/>
            <person name="Detter J.C."/>
            <person name="Fletcher R."/>
            <person name="Gerhard D.S."/>
            <person name="Goodstein D."/>
            <person name="Graves T."/>
            <person name="Grigoriev I.V."/>
            <person name="Grimwood J."/>
            <person name="Kawashima T."/>
            <person name="Lindquist E."/>
            <person name="Lucas S.M."/>
            <person name="Mead P.E."/>
            <person name="Mitros T."/>
            <person name="Ogino H."/>
            <person name="Ohta Y."/>
            <person name="Poliakov A.V."/>
            <person name="Pollet N."/>
            <person name="Robert J."/>
            <person name="Salamov A."/>
            <person name="Sater A.K."/>
            <person name="Schmutz J."/>
            <person name="Terry A."/>
            <person name="Vize P.D."/>
            <person name="Warren W.C."/>
            <person name="Wells D."/>
            <person name="Wills A."/>
            <person name="Wilson R.K."/>
            <person name="Zimmerman L.B."/>
            <person name="Zorn A.M."/>
            <person name="Grainger R."/>
            <person name="Grammer T."/>
            <person name="Khokha M.K."/>
            <person name="Richardson P.M."/>
            <person name="Rokhsar D.S."/>
        </authorList>
    </citation>
    <scope>NUCLEOTIDE SEQUENCE [LARGE SCALE GENOMIC DNA]</scope>
    <source>
        <strain evidence="18">Nigerian</strain>
    </source>
</reference>
<dbReference type="Xenbase" id="XB-GENE-5900067">
    <property type="gene designation" value="dusp12"/>
</dbReference>
<dbReference type="PANTHER" id="PTHR45848:SF4">
    <property type="entry name" value="DUAL SPECIFICITY PROTEIN PHOSPHATASE 12"/>
    <property type="match status" value="1"/>
</dbReference>
<reference evidence="18" key="2">
    <citation type="submission" date="2021-03" db="UniProtKB">
        <authorList>
            <consortium name="Ensembl"/>
        </authorList>
    </citation>
    <scope>IDENTIFICATION</scope>
</reference>
<dbReference type="Ensembl" id="ENSXETT00000115177">
    <property type="protein sequence ID" value="ENSXETP00000118838"/>
    <property type="gene ID" value="ENSXETG00000000786"/>
</dbReference>
<dbReference type="PROSITE" id="PS50056">
    <property type="entry name" value="TYR_PHOSPHATASE_2"/>
    <property type="match status" value="1"/>
</dbReference>
<dbReference type="PROSITE" id="PS50054">
    <property type="entry name" value="TYR_PHOSPHATASE_DUAL"/>
    <property type="match status" value="1"/>
</dbReference>
<dbReference type="FunCoup" id="A0A803JND7">
    <property type="interactions" value="3508"/>
</dbReference>
<comment type="catalytic activity">
    <reaction evidence="12">
        <text>O-phospho-L-tyrosyl-[protein] + H2O = L-tyrosyl-[protein] + phosphate</text>
        <dbReference type="Rhea" id="RHEA:10684"/>
        <dbReference type="Rhea" id="RHEA-COMP:10136"/>
        <dbReference type="Rhea" id="RHEA-COMP:20101"/>
        <dbReference type="ChEBI" id="CHEBI:15377"/>
        <dbReference type="ChEBI" id="CHEBI:43474"/>
        <dbReference type="ChEBI" id="CHEBI:46858"/>
        <dbReference type="ChEBI" id="CHEBI:61978"/>
        <dbReference type="EC" id="3.1.3.48"/>
    </reaction>
</comment>
<comment type="function">
    <text evidence="13">Dual specificity phosphatase; can dephosphorylate both phosphotyrosine and phosphoserine or phosphothreonine residues. Can dephosphorylate glucokinase (in vitro). Has phosphatase activity with the synthetic substrate 6,8-difluoro-4-methylumbelliferyl phosphate and other in vitro substrates.</text>
</comment>
<dbReference type="Bgee" id="ENSXETG00000000786">
    <property type="expression patterns" value="Expressed in 4-cell stage embryo and 12 other cell types or tissues"/>
</dbReference>
<comment type="catalytic activity">
    <reaction evidence="11">
        <text>O-phospho-L-threonyl-[protein] + H2O = L-threonyl-[protein] + phosphate</text>
        <dbReference type="Rhea" id="RHEA:47004"/>
        <dbReference type="Rhea" id="RHEA-COMP:11060"/>
        <dbReference type="Rhea" id="RHEA-COMP:11605"/>
        <dbReference type="ChEBI" id="CHEBI:15377"/>
        <dbReference type="ChEBI" id="CHEBI:30013"/>
        <dbReference type="ChEBI" id="CHEBI:43474"/>
        <dbReference type="ChEBI" id="CHEBI:61977"/>
        <dbReference type="EC" id="3.1.3.16"/>
    </reaction>
</comment>
<evidence type="ECO:0000256" key="15">
    <source>
        <dbReference type="PIRSR" id="PIRSR000941-50"/>
    </source>
</evidence>
<dbReference type="AlphaFoldDB" id="A0A803JND7"/>
<dbReference type="Pfam" id="PF00782">
    <property type="entry name" value="DSPc"/>
    <property type="match status" value="1"/>
</dbReference>
<dbReference type="SMART" id="SM00195">
    <property type="entry name" value="DSPc"/>
    <property type="match status" value="1"/>
</dbReference>
<evidence type="ECO:0000256" key="5">
    <source>
        <dbReference type="ARBA" id="ARBA00013081"/>
    </source>
</evidence>
<dbReference type="InterPro" id="IPR000340">
    <property type="entry name" value="Dual-sp_phosphatase_cat-dom"/>
</dbReference>
<proteinExistence type="inferred from homology"/>
<comment type="subcellular location">
    <subcellularLocation>
        <location evidence="2">Cytoplasm</location>
    </subcellularLocation>
    <subcellularLocation>
        <location evidence="1">Nucleus</location>
    </subcellularLocation>
</comment>
<dbReference type="InterPro" id="IPR000387">
    <property type="entry name" value="Tyr_Pase_dom"/>
</dbReference>
<dbReference type="InterPro" id="IPR020422">
    <property type="entry name" value="TYR_PHOSPHATASE_DUAL_dom"/>
</dbReference>
<dbReference type="GO" id="GO:0005737">
    <property type="term" value="C:cytoplasm"/>
    <property type="evidence" value="ECO:0007669"/>
    <property type="project" value="UniProtKB-SubCell"/>
</dbReference>
<evidence type="ECO:0000256" key="1">
    <source>
        <dbReference type="ARBA" id="ARBA00004123"/>
    </source>
</evidence>
<dbReference type="InterPro" id="IPR016278">
    <property type="entry name" value="DUSP12"/>
</dbReference>
<evidence type="ECO:0000259" key="17">
    <source>
        <dbReference type="PROSITE" id="PS50056"/>
    </source>
</evidence>
<dbReference type="PIRSF" id="PIRSF000941">
    <property type="entry name" value="DUSP12"/>
    <property type="match status" value="1"/>
</dbReference>
<organism evidence="18">
    <name type="scientific">Xenopus tropicalis</name>
    <name type="common">Western clawed frog</name>
    <name type="synonym">Silurana tropicalis</name>
    <dbReference type="NCBI Taxonomy" id="8364"/>
    <lineage>
        <taxon>Eukaryota</taxon>
        <taxon>Metazoa</taxon>
        <taxon>Chordata</taxon>
        <taxon>Craniata</taxon>
        <taxon>Vertebrata</taxon>
        <taxon>Euteleostomi</taxon>
        <taxon>Amphibia</taxon>
        <taxon>Batrachia</taxon>
        <taxon>Anura</taxon>
        <taxon>Pipoidea</taxon>
        <taxon>Pipidae</taxon>
        <taxon>Xenopodinae</taxon>
        <taxon>Xenopus</taxon>
        <taxon>Silurana</taxon>
    </lineage>
</organism>
<dbReference type="InterPro" id="IPR029021">
    <property type="entry name" value="Prot-tyrosine_phosphatase-like"/>
</dbReference>
<keyword evidence="7" id="KW-0378">Hydrolase</keyword>
<evidence type="ECO:0000256" key="11">
    <source>
        <dbReference type="ARBA" id="ARBA00048336"/>
    </source>
</evidence>
<dbReference type="InParanoid" id="A0A803JND7"/>
<evidence type="ECO:0000256" key="9">
    <source>
        <dbReference type="ARBA" id="ARBA00023242"/>
    </source>
</evidence>
<evidence type="ECO:0000256" key="12">
    <source>
        <dbReference type="ARBA" id="ARBA00051722"/>
    </source>
</evidence>
<accession>A0A803JND7</accession>
<dbReference type="GO" id="GO:0005634">
    <property type="term" value="C:nucleus"/>
    <property type="evidence" value="ECO:0007669"/>
    <property type="project" value="UniProtKB-SubCell"/>
</dbReference>
<comment type="similarity">
    <text evidence="3">Belongs to the protein-tyrosine phosphatase family. Non-receptor class dual specificity subfamily.</text>
</comment>
<evidence type="ECO:0000256" key="6">
    <source>
        <dbReference type="ARBA" id="ARBA00022490"/>
    </source>
</evidence>
<dbReference type="Ensembl" id="ENSXETT00000118317">
    <property type="protein sequence ID" value="ENSXETP00000109483"/>
    <property type="gene ID" value="ENSXETG00000000786"/>
</dbReference>